<organism evidence="2 3">
    <name type="scientific">Rossellomorea oryzaecorticis</name>
    <dbReference type="NCBI Taxonomy" id="1396505"/>
    <lineage>
        <taxon>Bacteria</taxon>
        <taxon>Bacillati</taxon>
        <taxon>Bacillota</taxon>
        <taxon>Bacilli</taxon>
        <taxon>Bacillales</taxon>
        <taxon>Bacillaceae</taxon>
        <taxon>Rossellomorea</taxon>
    </lineage>
</organism>
<reference evidence="2 3" key="1">
    <citation type="submission" date="2024-04" db="EMBL/GenBank/DDBJ databases">
        <title>Bacillus oryzaecorticis sp. nov., a moderately halophilic bacterium isolated from rice husks.</title>
        <authorList>
            <person name="Zhu H.-S."/>
        </authorList>
    </citation>
    <scope>NUCLEOTIDE SEQUENCE [LARGE SCALE GENOMIC DNA]</scope>
    <source>
        <strain evidence="2 3">ZC255</strain>
    </source>
</reference>
<dbReference type="Proteomes" id="UP001389717">
    <property type="component" value="Unassembled WGS sequence"/>
</dbReference>
<dbReference type="RefSeq" id="WP_341984525.1">
    <property type="nucleotide sequence ID" value="NZ_JBBYAF010000026.1"/>
</dbReference>
<keyword evidence="3" id="KW-1185">Reference proteome</keyword>
<proteinExistence type="predicted"/>
<dbReference type="Pfam" id="PF13157">
    <property type="entry name" value="Enas"/>
    <property type="match status" value="1"/>
</dbReference>
<sequence length="117" mass="12634">MCDKKKKKCKKRSPQAQIFQEKLCGNFKGISDPATAIPIWSAPLDDYIQGTFEVFNSSASTGPLLGTITSQPSATDLEIFPGNSQAKSVLNPTSFTITAGSGDSGTWCINLYKRIQV</sequence>
<name>A0ABU9KB36_9BACI</name>
<dbReference type="InterPro" id="IPR025055">
    <property type="entry name" value="Ena_core"/>
</dbReference>
<accession>A0ABU9KB36</accession>
<evidence type="ECO:0000259" key="1">
    <source>
        <dbReference type="Pfam" id="PF13157"/>
    </source>
</evidence>
<protein>
    <submittedName>
        <fullName evidence="2">S-Ena type endospore appendage</fullName>
    </submittedName>
</protein>
<gene>
    <name evidence="2" type="ORF">AAEO50_13610</name>
</gene>
<evidence type="ECO:0000313" key="2">
    <source>
        <dbReference type="EMBL" id="MEL3973319.1"/>
    </source>
</evidence>
<feature type="domain" description="Endospore appendages core" evidence="1">
    <location>
        <begin position="12"/>
        <end position="111"/>
    </location>
</feature>
<dbReference type="EMBL" id="JBBYAF010000026">
    <property type="protein sequence ID" value="MEL3973319.1"/>
    <property type="molecule type" value="Genomic_DNA"/>
</dbReference>
<comment type="caution">
    <text evidence="2">The sequence shown here is derived from an EMBL/GenBank/DDBJ whole genome shotgun (WGS) entry which is preliminary data.</text>
</comment>
<evidence type="ECO:0000313" key="3">
    <source>
        <dbReference type="Proteomes" id="UP001389717"/>
    </source>
</evidence>